<evidence type="ECO:0000256" key="1">
    <source>
        <dbReference type="SAM" id="MobiDB-lite"/>
    </source>
</evidence>
<protein>
    <submittedName>
        <fullName evidence="4">Carrier domain-containing protein</fullName>
    </submittedName>
</protein>
<dbReference type="WBParaSite" id="PSU_v2.g17000.t1">
    <property type="protein sequence ID" value="PSU_v2.g17000.t1"/>
    <property type="gene ID" value="PSU_v2.g17000"/>
</dbReference>
<evidence type="ECO:0000313" key="4">
    <source>
        <dbReference type="WBParaSite" id="PSU_v2.g17000.t1"/>
    </source>
</evidence>
<accession>A0A914YC42</accession>
<proteinExistence type="predicted"/>
<sequence>MDTQPRSGRLQSAGSNRVCGPFHGNCGPEDQPQGIARPTARTTRKHNARIIMSTALTLERMRADIAAMLHEDPQDILDDDNLIDLGLDSMRVMTLATRWRETGAPIEFSEMASVVTLGQWWSLIERAQQNGR</sequence>
<feature type="region of interest" description="Disordered" evidence="1">
    <location>
        <begin position="24"/>
        <end position="44"/>
    </location>
</feature>
<evidence type="ECO:0000313" key="3">
    <source>
        <dbReference type="Proteomes" id="UP000887577"/>
    </source>
</evidence>
<dbReference type="Pfam" id="PF00550">
    <property type="entry name" value="PP-binding"/>
    <property type="match status" value="1"/>
</dbReference>
<evidence type="ECO:0000259" key="2">
    <source>
        <dbReference type="PROSITE" id="PS50075"/>
    </source>
</evidence>
<reference evidence="4" key="1">
    <citation type="submission" date="2022-11" db="UniProtKB">
        <authorList>
            <consortium name="WormBaseParasite"/>
        </authorList>
    </citation>
    <scope>IDENTIFICATION</scope>
</reference>
<feature type="domain" description="Carrier" evidence="2">
    <location>
        <begin position="52"/>
        <end position="128"/>
    </location>
</feature>
<dbReference type="Proteomes" id="UP000887577">
    <property type="component" value="Unplaced"/>
</dbReference>
<organism evidence="3 4">
    <name type="scientific">Panagrolaimus superbus</name>
    <dbReference type="NCBI Taxonomy" id="310955"/>
    <lineage>
        <taxon>Eukaryota</taxon>
        <taxon>Metazoa</taxon>
        <taxon>Ecdysozoa</taxon>
        <taxon>Nematoda</taxon>
        <taxon>Chromadorea</taxon>
        <taxon>Rhabditida</taxon>
        <taxon>Tylenchina</taxon>
        <taxon>Panagrolaimomorpha</taxon>
        <taxon>Panagrolaimoidea</taxon>
        <taxon>Panagrolaimidae</taxon>
        <taxon>Panagrolaimus</taxon>
    </lineage>
</organism>
<dbReference type="InterPro" id="IPR036736">
    <property type="entry name" value="ACP-like_sf"/>
</dbReference>
<dbReference type="InterPro" id="IPR009081">
    <property type="entry name" value="PP-bd_ACP"/>
</dbReference>
<keyword evidence="3" id="KW-1185">Reference proteome</keyword>
<dbReference type="SUPFAM" id="SSF47336">
    <property type="entry name" value="ACP-like"/>
    <property type="match status" value="1"/>
</dbReference>
<dbReference type="Gene3D" id="1.10.1200.10">
    <property type="entry name" value="ACP-like"/>
    <property type="match status" value="1"/>
</dbReference>
<name>A0A914YC42_9BILA</name>
<dbReference type="AlphaFoldDB" id="A0A914YC42"/>
<dbReference type="PROSITE" id="PS50075">
    <property type="entry name" value="CARRIER"/>
    <property type="match status" value="1"/>
</dbReference>